<reference evidence="1" key="1">
    <citation type="journal article" date="2014" name="Front. Microbiol.">
        <title>High frequency of phylogenetically diverse reductive dehalogenase-homologous genes in deep subseafloor sedimentary metagenomes.</title>
        <authorList>
            <person name="Kawai M."/>
            <person name="Futagami T."/>
            <person name="Toyoda A."/>
            <person name="Takaki Y."/>
            <person name="Nishi S."/>
            <person name="Hori S."/>
            <person name="Arai W."/>
            <person name="Tsubouchi T."/>
            <person name="Morono Y."/>
            <person name="Uchiyama I."/>
            <person name="Ito T."/>
            <person name="Fujiyama A."/>
            <person name="Inagaki F."/>
            <person name="Takami H."/>
        </authorList>
    </citation>
    <scope>NUCLEOTIDE SEQUENCE</scope>
    <source>
        <strain evidence="1">Expedition CK06-06</strain>
    </source>
</reference>
<organism evidence="1">
    <name type="scientific">marine sediment metagenome</name>
    <dbReference type="NCBI Taxonomy" id="412755"/>
    <lineage>
        <taxon>unclassified sequences</taxon>
        <taxon>metagenomes</taxon>
        <taxon>ecological metagenomes</taxon>
    </lineage>
</organism>
<dbReference type="AlphaFoldDB" id="X1S259"/>
<comment type="caution">
    <text evidence="1">The sequence shown here is derived from an EMBL/GenBank/DDBJ whole genome shotgun (WGS) entry which is preliminary data.</text>
</comment>
<sequence>MKYIKREDYEGVEIDPKIGMFRFSCCDCGLVHDMAVAIEENGNIGLAFKRNNRATAQIRKHKGDKLFDKAIEHLIRESRLGILIDGRKAAR</sequence>
<proteinExistence type="predicted"/>
<accession>X1S259</accession>
<protein>
    <submittedName>
        <fullName evidence="1">Uncharacterized protein</fullName>
    </submittedName>
</protein>
<dbReference type="EMBL" id="BARW01007383">
    <property type="protein sequence ID" value="GAI87127.1"/>
    <property type="molecule type" value="Genomic_DNA"/>
</dbReference>
<name>X1S259_9ZZZZ</name>
<evidence type="ECO:0000313" key="1">
    <source>
        <dbReference type="EMBL" id="GAI87127.1"/>
    </source>
</evidence>
<gene>
    <name evidence="1" type="ORF">S12H4_15383</name>
</gene>